<evidence type="ECO:0000256" key="1">
    <source>
        <dbReference type="ARBA" id="ARBA00004184"/>
    </source>
</evidence>
<evidence type="ECO:0000313" key="7">
    <source>
        <dbReference type="EMBL" id="KAF5863510.1"/>
    </source>
</evidence>
<feature type="domain" description="Glycosyltransferase family 28 N-terminal" evidence="5">
    <location>
        <begin position="88"/>
        <end position="231"/>
    </location>
</feature>
<dbReference type="GO" id="GO:0016906">
    <property type="term" value="F:sterol 3-beta-glucosyltransferase activity"/>
    <property type="evidence" value="ECO:0007669"/>
    <property type="project" value="UniProtKB-ARBA"/>
</dbReference>
<evidence type="ECO:0000256" key="2">
    <source>
        <dbReference type="ARBA" id="ARBA00022679"/>
    </source>
</evidence>
<dbReference type="PANTHER" id="PTHR48050">
    <property type="entry name" value="STEROL 3-BETA-GLUCOSYLTRANSFERASE"/>
    <property type="match status" value="1"/>
</dbReference>
<feature type="compositionally biased region" description="Basic and acidic residues" evidence="4">
    <location>
        <begin position="59"/>
        <end position="77"/>
    </location>
</feature>
<feature type="region of interest" description="Disordered" evidence="4">
    <location>
        <begin position="59"/>
        <end position="80"/>
    </location>
</feature>
<dbReference type="InterPro" id="IPR004276">
    <property type="entry name" value="GlycoTrans_28_N"/>
</dbReference>
<keyword evidence="3" id="KW-0443">Lipid metabolism</keyword>
<dbReference type="CDD" id="cd03784">
    <property type="entry name" value="GT1_Gtf-like"/>
    <property type="match status" value="1"/>
</dbReference>
<dbReference type="Pfam" id="PF06722">
    <property type="entry name" value="EryCIII-like_C"/>
    <property type="match status" value="1"/>
</dbReference>
<dbReference type="InterPro" id="IPR002213">
    <property type="entry name" value="UDP_glucos_trans"/>
</dbReference>
<dbReference type="GO" id="GO:0012505">
    <property type="term" value="C:endomembrane system"/>
    <property type="evidence" value="ECO:0007669"/>
    <property type="project" value="UniProtKB-SubCell"/>
</dbReference>
<evidence type="ECO:0000313" key="8">
    <source>
        <dbReference type="Proteomes" id="UP000541154"/>
    </source>
</evidence>
<dbReference type="InterPro" id="IPR050426">
    <property type="entry name" value="Glycosyltransferase_28"/>
</dbReference>
<protein>
    <recommendedName>
        <fullName evidence="9">Glycosyltransferase family 28 N-terminal domain-containing protein</fullName>
    </recommendedName>
</protein>
<evidence type="ECO:0000259" key="5">
    <source>
        <dbReference type="Pfam" id="PF03033"/>
    </source>
</evidence>
<keyword evidence="2" id="KW-0808">Transferase</keyword>
<dbReference type="Gene3D" id="3.40.50.2000">
    <property type="entry name" value="Glycogen Phosphorylase B"/>
    <property type="match status" value="2"/>
</dbReference>
<dbReference type="PANTHER" id="PTHR48050:SF13">
    <property type="entry name" value="STEROL 3-BETA-GLUCOSYLTRANSFERASE UGT80A2"/>
    <property type="match status" value="1"/>
</dbReference>
<comment type="caution">
    <text evidence="7">The sequence shown here is derived from an EMBL/GenBank/DDBJ whole genome shotgun (WGS) entry which is preliminary data.</text>
</comment>
<dbReference type="Pfam" id="PF03033">
    <property type="entry name" value="Glyco_transf_28"/>
    <property type="match status" value="1"/>
</dbReference>
<reference evidence="7 8" key="1">
    <citation type="submission" date="2019-04" db="EMBL/GenBank/DDBJ databases">
        <title>Aspergillus burnettii sp. nov., novel species from soil in southeast Queensland.</title>
        <authorList>
            <person name="Gilchrist C.L.M."/>
            <person name="Pitt J.I."/>
            <person name="Lange L."/>
            <person name="Lacey H.J."/>
            <person name="Vuong D."/>
            <person name="Midgley D.J."/>
            <person name="Greenfield P."/>
            <person name="Bradbury M."/>
            <person name="Lacey E."/>
            <person name="Busk P.K."/>
            <person name="Pilgaard B."/>
            <person name="Chooi Y.H."/>
            <person name="Piggott A.M."/>
        </authorList>
    </citation>
    <scope>NUCLEOTIDE SEQUENCE [LARGE SCALE GENOMIC DNA]</scope>
    <source>
        <strain evidence="7 8">FRR 5400</strain>
    </source>
</reference>
<evidence type="ECO:0008006" key="9">
    <source>
        <dbReference type="Google" id="ProtNLM"/>
    </source>
</evidence>
<dbReference type="GO" id="GO:0005975">
    <property type="term" value="P:carbohydrate metabolic process"/>
    <property type="evidence" value="ECO:0007669"/>
    <property type="project" value="InterPro"/>
</dbReference>
<comment type="subcellular location">
    <subcellularLocation>
        <location evidence="1">Endomembrane system</location>
        <topology evidence="1">Peripheral membrane protein</topology>
    </subcellularLocation>
</comment>
<name>A0A8H6ABZ4_PETAA</name>
<evidence type="ECO:0000259" key="6">
    <source>
        <dbReference type="Pfam" id="PF06722"/>
    </source>
</evidence>
<dbReference type="Proteomes" id="UP000541154">
    <property type="component" value="Unassembled WGS sequence"/>
</dbReference>
<proteinExistence type="predicted"/>
<evidence type="ECO:0000256" key="4">
    <source>
        <dbReference type="SAM" id="MobiDB-lite"/>
    </source>
</evidence>
<sequence>MQDLGQLTLGSKEDFKTFCRFLLTRLGFQSRTSITKNGRIDIELDGSDSEHLAPLLQPRHDSEEEDAHSTGRGDDTTIHSLTPPRLSIVLQVVGSRGDLQPFLALGLALQQSGHRVRVATHPVFQTFVQDIGLEFFSIGGDPLGLMSYVVKNSGLVPNAKSILEGSVNENRRIVREILEGCWRSCFETGDGLLCSSKAESSQAKPFVANAIIANPPSFAHIHCAEKMGVPLQFMFTQKTLGLDPIDIASALALIPRLRIHSTYCWSPSLLSKPRDWESHLTVSGFCFLPLVTGYTPSHDLNTFLDSGPPPIYIGFGSIVVDDPKALTEMVLDAIQLTGVRAVISTGWGTLLEEEHVPRESVIYIKDCPHDWIFRRVSCVVHHGGAGTTAAALAAGKPSVIIPFFGDQFFWGNTIANAGAGPKPIHFENLSAASLAAAIQTALQPGMLTAAQVLQDKICREDGITMAVQSFHRMLPVAALRCTLDETRAATWRVLATDEKLSARAAALLIEKGLLNIDEIEMLQPCKYTCDLGPWDPLTGTAFAALDIGKEFLKGVSRIGSAFVIDRQSAKCKELVAGKSRALHSITGLGRVCASVVQGPAKVGVAFTQGMHNAPKLWGDHTVLPQEKVDGFRSGWEAGGKELFYGVRDGLCGLAMEPVIGARRRGVVGGISGIGIGALSSIVKTASGVSGAIIYPLKGIEKSIAKRWISRRGDAIEDALLAQGKLERAGLTEDECNAVIRKWQTCVSENAIR</sequence>
<organism evidence="7 8">
    <name type="scientific">Petromyces alliaceus</name>
    <name type="common">Aspergillus alliaceus</name>
    <dbReference type="NCBI Taxonomy" id="209559"/>
    <lineage>
        <taxon>Eukaryota</taxon>
        <taxon>Fungi</taxon>
        <taxon>Dikarya</taxon>
        <taxon>Ascomycota</taxon>
        <taxon>Pezizomycotina</taxon>
        <taxon>Eurotiomycetes</taxon>
        <taxon>Eurotiomycetidae</taxon>
        <taxon>Eurotiales</taxon>
        <taxon>Aspergillaceae</taxon>
        <taxon>Aspergillus</taxon>
        <taxon>Aspergillus subgen. Circumdati</taxon>
    </lineage>
</organism>
<dbReference type="SUPFAM" id="SSF53756">
    <property type="entry name" value="UDP-Glycosyltransferase/glycogen phosphorylase"/>
    <property type="match status" value="1"/>
</dbReference>
<gene>
    <name evidence="7" type="ORF">ETB97_010011</name>
</gene>
<dbReference type="GO" id="GO:0006629">
    <property type="term" value="P:lipid metabolic process"/>
    <property type="evidence" value="ECO:0007669"/>
    <property type="project" value="UniProtKB-KW"/>
</dbReference>
<accession>A0A8H6ABZ4</accession>
<dbReference type="InterPro" id="IPR010610">
    <property type="entry name" value="EryCIII-like_C"/>
</dbReference>
<keyword evidence="8" id="KW-1185">Reference proteome</keyword>
<evidence type="ECO:0000256" key="3">
    <source>
        <dbReference type="ARBA" id="ARBA00023098"/>
    </source>
</evidence>
<dbReference type="FunFam" id="3.40.50.2000:FF:000009">
    <property type="entry name" value="Sterol 3-beta-glucosyltransferase UGT80A2"/>
    <property type="match status" value="1"/>
</dbReference>
<dbReference type="AlphaFoldDB" id="A0A8H6ABZ4"/>
<feature type="domain" description="Erythromycin biosynthesis protein CIII-like C-terminal" evidence="6">
    <location>
        <begin position="364"/>
        <end position="450"/>
    </location>
</feature>
<dbReference type="EMBL" id="SPNV01000050">
    <property type="protein sequence ID" value="KAF5863510.1"/>
    <property type="molecule type" value="Genomic_DNA"/>
</dbReference>